<dbReference type="EMBL" id="BHYL01000009">
    <property type="protein sequence ID" value="GCD18542.1"/>
    <property type="molecule type" value="Genomic_DNA"/>
</dbReference>
<sequence>MTSTTAEPTATPTRRAGSASSRAWAWTGVAAGALAIGAIQASLAAGVDWEKTAGDPVAMIEDAATKQSTFLVFHVLAALTVVLLPIFGAGLRRRLDQQAPAGSLHGGIAAAGLLLTAAAMLLGSGLDTQFTFAFQDTSMVVPESAAFYTDWVATIPWLWLGAGLSALALGVASLRHAAAPKWIGWVSVVLGALTVLTGVSPLQYLAGFVGPIWLVVVALGFALGDRR</sequence>
<evidence type="ECO:0008006" key="4">
    <source>
        <dbReference type="Google" id="ProtNLM"/>
    </source>
</evidence>
<dbReference type="AlphaFoldDB" id="A0A401UVB0"/>
<keyword evidence="1" id="KW-0472">Membrane</keyword>
<feature type="transmembrane region" description="Helical" evidence="1">
    <location>
        <begin position="146"/>
        <end position="170"/>
    </location>
</feature>
<feature type="transmembrane region" description="Helical" evidence="1">
    <location>
        <begin position="23"/>
        <end position="47"/>
    </location>
</feature>
<feature type="transmembrane region" description="Helical" evidence="1">
    <location>
        <begin position="205"/>
        <end position="224"/>
    </location>
</feature>
<accession>A0A401UVB0</accession>
<evidence type="ECO:0000313" key="3">
    <source>
        <dbReference type="Proteomes" id="UP000288246"/>
    </source>
</evidence>
<dbReference type="Proteomes" id="UP000288246">
    <property type="component" value="Unassembled WGS sequence"/>
</dbReference>
<reference evidence="2 3" key="1">
    <citation type="submission" date="2018-11" db="EMBL/GenBank/DDBJ databases">
        <title>Draft genome sequence of Cellulomonas takizawaensis strain TKZ-21.</title>
        <authorList>
            <person name="Yamamura H."/>
            <person name="Hayashi T."/>
            <person name="Hamada M."/>
            <person name="Serisawa Y."/>
            <person name="Matsuyama K."/>
            <person name="Nakagawa Y."/>
            <person name="Otoguro M."/>
            <person name="Yanagida F."/>
            <person name="Hayakawa M."/>
        </authorList>
    </citation>
    <scope>NUCLEOTIDE SEQUENCE [LARGE SCALE GENOMIC DNA]</scope>
    <source>
        <strain evidence="2 3">TKZ-21</strain>
    </source>
</reference>
<evidence type="ECO:0000313" key="2">
    <source>
        <dbReference type="EMBL" id="GCD18542.1"/>
    </source>
</evidence>
<gene>
    <name evidence="2" type="ORF">CTKZ_01040</name>
</gene>
<protein>
    <recommendedName>
        <fullName evidence="4">DUF4386 domain-containing protein</fullName>
    </recommendedName>
</protein>
<feature type="transmembrane region" description="Helical" evidence="1">
    <location>
        <begin position="67"/>
        <end position="91"/>
    </location>
</feature>
<organism evidence="2 3">
    <name type="scientific">Cellulomonas algicola</name>
    <dbReference type="NCBI Taxonomy" id="2071633"/>
    <lineage>
        <taxon>Bacteria</taxon>
        <taxon>Bacillati</taxon>
        <taxon>Actinomycetota</taxon>
        <taxon>Actinomycetes</taxon>
        <taxon>Micrococcales</taxon>
        <taxon>Cellulomonadaceae</taxon>
        <taxon>Cellulomonas</taxon>
    </lineage>
</organism>
<keyword evidence="1" id="KW-1133">Transmembrane helix</keyword>
<name>A0A401UVB0_9CELL</name>
<proteinExistence type="predicted"/>
<feature type="transmembrane region" description="Helical" evidence="1">
    <location>
        <begin position="103"/>
        <end position="126"/>
    </location>
</feature>
<dbReference type="RefSeq" id="WP_124341096.1">
    <property type="nucleotide sequence ID" value="NZ_BHYL01000009.1"/>
</dbReference>
<comment type="caution">
    <text evidence="2">The sequence shown here is derived from an EMBL/GenBank/DDBJ whole genome shotgun (WGS) entry which is preliminary data.</text>
</comment>
<evidence type="ECO:0000256" key="1">
    <source>
        <dbReference type="SAM" id="Phobius"/>
    </source>
</evidence>
<keyword evidence="3" id="KW-1185">Reference proteome</keyword>
<keyword evidence="1" id="KW-0812">Transmembrane</keyword>
<feature type="transmembrane region" description="Helical" evidence="1">
    <location>
        <begin position="182"/>
        <end position="199"/>
    </location>
</feature>
<dbReference type="OrthoDB" id="3780129at2"/>